<comment type="caution">
    <text evidence="3">The sequence shown here is derived from an EMBL/GenBank/DDBJ whole genome shotgun (WGS) entry which is preliminary data.</text>
</comment>
<sequence length="480" mass="54994">MNQIVVSETSQTIQEQDIKQIDEQNSIFDDKHKISKVQTVLKICLNITIFGFIIAHAAIMGYYFNSKVFFYGVLQYAFVNGVKIFVCLFVLLFSWITKRIAQKLKSLFQHSKRITNLYLSIASTFSILLSVDLVFFMLQFRNISYGPLTIINGDQTQIHWYTTKAGPTALQIGADTYNDTQSSNFHNFLVNSTNFQYQIQNMNTSSYFLPPKISKFVAMTDIHQINKYLSSMDSDYDFNLLVGDYSYGGMPHEFARSFKTMHQKPVIMAVGNHDILGSVDQLVMRETNYYQKIGQLGFYFIYVLNSDNILNCQWVNKSRVDAGIQFLNDNMHLSAADEHVFIVTHQAVYSTGQYGSNPYFAEKMEAFLDSHQNSKIRAVFSGHDHIFASFKRNNQFFFVNGASGGPIDDMYNFGSRSWPTAELNGPLAQNDNSQLGYGNHLSSYMKFTRTEILLETKKINYVVRDLDTNTVINTFEQVIE</sequence>
<dbReference type="EMBL" id="CATOUU010001091">
    <property type="protein sequence ID" value="CAI9971499.1"/>
    <property type="molecule type" value="Genomic_DNA"/>
</dbReference>
<accession>A0AA86UX52</accession>
<dbReference type="Pfam" id="PF00149">
    <property type="entry name" value="Metallophos"/>
    <property type="match status" value="1"/>
</dbReference>
<feature type="transmembrane region" description="Helical" evidence="1">
    <location>
        <begin position="117"/>
        <end position="138"/>
    </location>
</feature>
<evidence type="ECO:0000313" key="3">
    <source>
        <dbReference type="EMBL" id="CAI9971499.1"/>
    </source>
</evidence>
<reference evidence="4 5" key="2">
    <citation type="submission" date="2024-07" db="EMBL/GenBank/DDBJ databases">
        <authorList>
            <person name="Akdeniz Z."/>
        </authorList>
    </citation>
    <scope>NUCLEOTIDE SEQUENCE [LARGE SCALE GENOMIC DNA]</scope>
</reference>
<feature type="domain" description="Calcineurin-like phosphoesterase" evidence="2">
    <location>
        <begin position="215"/>
        <end position="386"/>
    </location>
</feature>
<keyword evidence="1" id="KW-1133">Transmembrane helix</keyword>
<dbReference type="EMBL" id="CAXDID020000663">
    <property type="protein sequence ID" value="CAL6109151.1"/>
    <property type="molecule type" value="Genomic_DNA"/>
</dbReference>
<feature type="transmembrane region" description="Helical" evidence="1">
    <location>
        <begin position="76"/>
        <end position="96"/>
    </location>
</feature>
<keyword evidence="5" id="KW-1185">Reference proteome</keyword>
<organism evidence="3">
    <name type="scientific">Hexamita inflata</name>
    <dbReference type="NCBI Taxonomy" id="28002"/>
    <lineage>
        <taxon>Eukaryota</taxon>
        <taxon>Metamonada</taxon>
        <taxon>Diplomonadida</taxon>
        <taxon>Hexamitidae</taxon>
        <taxon>Hexamitinae</taxon>
        <taxon>Hexamita</taxon>
    </lineage>
</organism>
<protein>
    <submittedName>
        <fullName evidence="3">Alkaline phosphatase</fullName>
    </submittedName>
    <submittedName>
        <fullName evidence="4">Alkaline_phosphatase</fullName>
    </submittedName>
</protein>
<dbReference type="InterPro" id="IPR029052">
    <property type="entry name" value="Metallo-depent_PP-like"/>
</dbReference>
<dbReference type="Proteomes" id="UP001642409">
    <property type="component" value="Unassembled WGS sequence"/>
</dbReference>
<dbReference type="SUPFAM" id="SSF56300">
    <property type="entry name" value="Metallo-dependent phosphatases"/>
    <property type="match status" value="1"/>
</dbReference>
<keyword evidence="1" id="KW-0812">Transmembrane</keyword>
<dbReference type="GO" id="GO:0016787">
    <property type="term" value="F:hydrolase activity"/>
    <property type="evidence" value="ECO:0007669"/>
    <property type="project" value="InterPro"/>
</dbReference>
<dbReference type="InterPro" id="IPR004843">
    <property type="entry name" value="Calcineurin-like_PHP"/>
</dbReference>
<proteinExistence type="predicted"/>
<evidence type="ECO:0000313" key="4">
    <source>
        <dbReference type="EMBL" id="CAL6109151.1"/>
    </source>
</evidence>
<name>A0AA86UX52_9EUKA</name>
<dbReference type="AlphaFoldDB" id="A0AA86UX52"/>
<reference evidence="3" key="1">
    <citation type="submission" date="2023-06" db="EMBL/GenBank/DDBJ databases">
        <authorList>
            <person name="Kurt Z."/>
        </authorList>
    </citation>
    <scope>NUCLEOTIDE SEQUENCE</scope>
</reference>
<evidence type="ECO:0000259" key="2">
    <source>
        <dbReference type="Pfam" id="PF00149"/>
    </source>
</evidence>
<evidence type="ECO:0000313" key="5">
    <source>
        <dbReference type="Proteomes" id="UP001642409"/>
    </source>
</evidence>
<gene>
    <name evidence="3" type="ORF">HINF_LOCUS59144</name>
    <name evidence="4" type="ORF">HINF_LOCUS75307</name>
</gene>
<feature type="transmembrane region" description="Helical" evidence="1">
    <location>
        <begin position="43"/>
        <end position="64"/>
    </location>
</feature>
<dbReference type="Gene3D" id="3.60.21.10">
    <property type="match status" value="1"/>
</dbReference>
<evidence type="ECO:0000256" key="1">
    <source>
        <dbReference type="SAM" id="Phobius"/>
    </source>
</evidence>
<keyword evidence="1" id="KW-0472">Membrane</keyword>